<evidence type="ECO:0000313" key="3">
    <source>
        <dbReference type="Proteomes" id="UP000529637"/>
    </source>
</evidence>
<dbReference type="RefSeq" id="WP_176066129.1">
    <property type="nucleotide sequence ID" value="NZ_JABWMJ010000001.1"/>
</dbReference>
<feature type="compositionally biased region" description="Basic and acidic residues" evidence="1">
    <location>
        <begin position="72"/>
        <end position="84"/>
    </location>
</feature>
<name>A0A7Y6NKG9_9BURK</name>
<gene>
    <name evidence="2" type="ORF">HQN59_03695</name>
</gene>
<organism evidence="2 3">
    <name type="scientific">Piscinibacter koreensis</name>
    <dbReference type="NCBI Taxonomy" id="2742824"/>
    <lineage>
        <taxon>Bacteria</taxon>
        <taxon>Pseudomonadati</taxon>
        <taxon>Pseudomonadota</taxon>
        <taxon>Betaproteobacteria</taxon>
        <taxon>Burkholderiales</taxon>
        <taxon>Sphaerotilaceae</taxon>
        <taxon>Piscinibacter</taxon>
    </lineage>
</organism>
<protein>
    <submittedName>
        <fullName evidence="2">DUF1840 domain-containing protein</fullName>
    </submittedName>
</protein>
<evidence type="ECO:0000256" key="1">
    <source>
        <dbReference type="SAM" id="MobiDB-lite"/>
    </source>
</evidence>
<dbReference type="Pfam" id="PF08895">
    <property type="entry name" value="DUF1840"/>
    <property type="match status" value="1"/>
</dbReference>
<evidence type="ECO:0000313" key="2">
    <source>
        <dbReference type="EMBL" id="NUZ04858.1"/>
    </source>
</evidence>
<feature type="region of interest" description="Disordered" evidence="1">
    <location>
        <begin position="57"/>
        <end position="87"/>
    </location>
</feature>
<dbReference type="InterPro" id="IPR014991">
    <property type="entry name" value="DUF1840"/>
</dbReference>
<dbReference type="EMBL" id="JABWMJ010000001">
    <property type="protein sequence ID" value="NUZ04858.1"/>
    <property type="molecule type" value="Genomic_DNA"/>
</dbReference>
<dbReference type="AlphaFoldDB" id="A0A7Y6NKG9"/>
<keyword evidence="3" id="KW-1185">Reference proteome</keyword>
<reference evidence="2 3" key="1">
    <citation type="submission" date="2020-06" db="EMBL/GenBank/DDBJ databases">
        <title>Schlegella sp. ID0723 isolated from air conditioner.</title>
        <authorList>
            <person name="Kim D.Y."/>
            <person name="Kim D.-U."/>
        </authorList>
    </citation>
    <scope>NUCLEOTIDE SEQUENCE [LARGE SCALE GENOMIC DNA]</scope>
    <source>
        <strain evidence="2 3">ID0723</strain>
    </source>
</reference>
<dbReference type="Proteomes" id="UP000529637">
    <property type="component" value="Unassembled WGS sequence"/>
</dbReference>
<sequence length="115" mass="12653">MIYKFKSKAAGDLIMLEGPGEQVLRIVGKEPSPRGIIEAAALPAAIDAIERAIEADEARSRAMEGDVTDGDTATRDDDRADGRGNRRVTLRQRAWPMLEMMRRALAEKADITWGT</sequence>
<comment type="caution">
    <text evidence="2">The sequence shown here is derived from an EMBL/GenBank/DDBJ whole genome shotgun (WGS) entry which is preliminary data.</text>
</comment>
<proteinExistence type="predicted"/>
<accession>A0A7Y6NKG9</accession>